<reference evidence="2" key="1">
    <citation type="journal article" date="2013" name="Genetics">
        <title>The draft genome and transcriptome of Panagrellus redivivus are shaped by the harsh demands of a free-living lifestyle.</title>
        <authorList>
            <person name="Srinivasan J."/>
            <person name="Dillman A.R."/>
            <person name="Macchietto M.G."/>
            <person name="Heikkinen L."/>
            <person name="Lakso M."/>
            <person name="Fracchia K.M."/>
            <person name="Antoshechkin I."/>
            <person name="Mortazavi A."/>
            <person name="Wong G."/>
            <person name="Sternberg P.W."/>
        </authorList>
    </citation>
    <scope>NUCLEOTIDE SEQUENCE [LARGE SCALE GENOMIC DNA]</scope>
    <source>
        <strain evidence="2">MT8872</strain>
    </source>
</reference>
<organism evidence="2 3">
    <name type="scientific">Panagrellus redivivus</name>
    <name type="common">Microworm</name>
    <dbReference type="NCBI Taxonomy" id="6233"/>
    <lineage>
        <taxon>Eukaryota</taxon>
        <taxon>Metazoa</taxon>
        <taxon>Ecdysozoa</taxon>
        <taxon>Nematoda</taxon>
        <taxon>Chromadorea</taxon>
        <taxon>Rhabditida</taxon>
        <taxon>Tylenchina</taxon>
        <taxon>Panagrolaimomorpha</taxon>
        <taxon>Panagrolaimoidea</taxon>
        <taxon>Panagrolaimidae</taxon>
        <taxon>Panagrellus</taxon>
    </lineage>
</organism>
<name>A0A7E4W4Q3_PANRE</name>
<feature type="region of interest" description="Disordered" evidence="1">
    <location>
        <begin position="95"/>
        <end position="115"/>
    </location>
</feature>
<reference evidence="3" key="2">
    <citation type="submission" date="2020-10" db="UniProtKB">
        <authorList>
            <consortium name="WormBaseParasite"/>
        </authorList>
    </citation>
    <scope>IDENTIFICATION</scope>
</reference>
<evidence type="ECO:0000313" key="3">
    <source>
        <dbReference type="WBParaSite" id="Pan_g7323.t1"/>
    </source>
</evidence>
<evidence type="ECO:0000313" key="2">
    <source>
        <dbReference type="Proteomes" id="UP000492821"/>
    </source>
</evidence>
<feature type="compositionally biased region" description="Basic and acidic residues" evidence="1">
    <location>
        <begin position="105"/>
        <end position="115"/>
    </location>
</feature>
<sequence>MRHIRKSVISCLGSVRYTCSNCLGLTSGNNADRTDNDFARRINSACEIPSDASSRYEKLMRLRKSNQLPEVEYSSSTENVQLLNKRAVNHPRTVNHRPSVSWAKPVDDHRKNIQL</sequence>
<keyword evidence="2" id="KW-1185">Reference proteome</keyword>
<evidence type="ECO:0000256" key="1">
    <source>
        <dbReference type="SAM" id="MobiDB-lite"/>
    </source>
</evidence>
<dbReference type="Proteomes" id="UP000492821">
    <property type="component" value="Unassembled WGS sequence"/>
</dbReference>
<protein>
    <submittedName>
        <fullName evidence="3">Uncharacterized protein</fullName>
    </submittedName>
</protein>
<dbReference type="AlphaFoldDB" id="A0A7E4W4Q3"/>
<dbReference type="WBParaSite" id="Pan_g7323.t1">
    <property type="protein sequence ID" value="Pan_g7323.t1"/>
    <property type="gene ID" value="Pan_g7323"/>
</dbReference>
<proteinExistence type="predicted"/>
<accession>A0A7E4W4Q3</accession>